<dbReference type="CDD" id="cd01171">
    <property type="entry name" value="YXKO-related"/>
    <property type="match status" value="1"/>
</dbReference>
<feature type="binding site" evidence="17">
    <location>
        <position position="326"/>
    </location>
    <ligand>
        <name>(6S)-NADPHX</name>
        <dbReference type="ChEBI" id="CHEBI:64076"/>
    </ligand>
</feature>
<evidence type="ECO:0000256" key="7">
    <source>
        <dbReference type="ARBA" id="ARBA00022840"/>
    </source>
</evidence>
<dbReference type="HAMAP" id="MF_01966">
    <property type="entry name" value="NADHX_epimerase"/>
    <property type="match status" value="1"/>
</dbReference>
<reference evidence="22" key="1">
    <citation type="submission" date="2013-03" db="EMBL/GenBank/DDBJ databases">
        <title>Draft genome sequence of the hydrogen-ethanol-producing anaerobic alkalithermophilic Caloramator celere.</title>
        <authorList>
            <person name="Ciranna A."/>
            <person name="Larjo A."/>
            <person name="Kivisto A."/>
            <person name="Santala V."/>
            <person name="Roos C."/>
            <person name="Karp M."/>
        </authorList>
    </citation>
    <scope>NUCLEOTIDE SEQUENCE [LARGE SCALE GENOMIC DNA]</scope>
    <source>
        <strain evidence="22">DSM 8682</strain>
    </source>
</reference>
<keyword evidence="7 17" id="KW-0067">ATP-binding</keyword>
<dbReference type="PROSITE" id="PS51383">
    <property type="entry name" value="YJEF_C_3"/>
    <property type="match status" value="1"/>
</dbReference>
<feature type="domain" description="YjeF N-terminal" evidence="21">
    <location>
        <begin position="9"/>
        <end position="212"/>
    </location>
</feature>
<evidence type="ECO:0000256" key="17">
    <source>
        <dbReference type="HAMAP-Rule" id="MF_01965"/>
    </source>
</evidence>
<feature type="binding site" evidence="18">
    <location>
        <position position="158"/>
    </location>
    <ligand>
        <name>K(+)</name>
        <dbReference type="ChEBI" id="CHEBI:29103"/>
    </ligand>
</feature>
<comment type="similarity">
    <text evidence="4 19">In the C-terminal section; belongs to the NnrD/CARKD family.</text>
</comment>
<dbReference type="NCBIfam" id="TIGR00196">
    <property type="entry name" value="yjeF_cterm"/>
    <property type="match status" value="1"/>
</dbReference>
<feature type="binding site" evidence="17">
    <location>
        <position position="442"/>
    </location>
    <ligand>
        <name>AMP</name>
        <dbReference type="ChEBI" id="CHEBI:456215"/>
    </ligand>
</feature>
<evidence type="ECO:0000256" key="18">
    <source>
        <dbReference type="HAMAP-Rule" id="MF_01966"/>
    </source>
</evidence>
<evidence type="ECO:0000256" key="3">
    <source>
        <dbReference type="ARBA" id="ARBA00006001"/>
    </source>
</evidence>
<feature type="binding site" evidence="18">
    <location>
        <position position="56"/>
    </location>
    <ligand>
        <name>K(+)</name>
        <dbReference type="ChEBI" id="CHEBI:29103"/>
    </ligand>
</feature>
<dbReference type="Proteomes" id="UP000014923">
    <property type="component" value="Unassembled WGS sequence"/>
</dbReference>
<feature type="binding site" evidence="18">
    <location>
        <position position="122"/>
    </location>
    <ligand>
        <name>K(+)</name>
        <dbReference type="ChEBI" id="CHEBI:29103"/>
    </ligand>
</feature>
<comment type="function">
    <text evidence="18">Catalyzes the epimerization of the S- and R-forms of NAD(P)HX, a damaged form of NAD(P)H that is a result of enzymatic or heat-dependent hydration. This is a prerequisite for the S-specific NAD(P)H-hydrate dehydratase to allow the repair of both epimers of NAD(P)HX.</text>
</comment>
<keyword evidence="13" id="KW-0511">Multifunctional enzyme</keyword>
<comment type="catalytic activity">
    <reaction evidence="16 17 19">
        <text>(6S)-NADPHX + ADP = AMP + phosphate + NADPH + H(+)</text>
        <dbReference type="Rhea" id="RHEA:32235"/>
        <dbReference type="ChEBI" id="CHEBI:15378"/>
        <dbReference type="ChEBI" id="CHEBI:43474"/>
        <dbReference type="ChEBI" id="CHEBI:57783"/>
        <dbReference type="ChEBI" id="CHEBI:64076"/>
        <dbReference type="ChEBI" id="CHEBI:456215"/>
        <dbReference type="ChEBI" id="CHEBI:456216"/>
        <dbReference type="EC" id="4.2.1.136"/>
    </reaction>
</comment>
<comment type="function">
    <text evidence="14 19">Bifunctional enzyme that catalyzes the epimerization of the S- and R-forms of NAD(P)HX and the dehydration of the S-form of NAD(P)HX at the expense of ADP, which is converted to AMP. This allows the repair of both epimers of NAD(P)HX, a damaged form of NAD(P)H that is a result of enzymatic or heat-dependent hydration.</text>
</comment>
<dbReference type="Pfam" id="PF03853">
    <property type="entry name" value="YjeF_N"/>
    <property type="match status" value="1"/>
</dbReference>
<proteinExistence type="inferred from homology"/>
<evidence type="ECO:0000256" key="6">
    <source>
        <dbReference type="ARBA" id="ARBA00022741"/>
    </source>
</evidence>
<dbReference type="EMBL" id="CAVN010000089">
    <property type="protein sequence ID" value="CDF57697.1"/>
    <property type="molecule type" value="Genomic_DNA"/>
</dbReference>
<comment type="similarity">
    <text evidence="18">Belongs to the NnrE/AIBP family.</text>
</comment>
<evidence type="ECO:0000256" key="12">
    <source>
        <dbReference type="ARBA" id="ARBA00023239"/>
    </source>
</evidence>
<dbReference type="GO" id="GO:0052855">
    <property type="term" value="F:ADP-dependent NAD(P)H-hydrate dehydratase activity"/>
    <property type="evidence" value="ECO:0007669"/>
    <property type="project" value="UniProtKB-UniRule"/>
</dbReference>
<comment type="catalytic activity">
    <reaction evidence="15 17 19">
        <text>(6S)-NADHX + ADP = AMP + phosphate + NADH + H(+)</text>
        <dbReference type="Rhea" id="RHEA:32223"/>
        <dbReference type="ChEBI" id="CHEBI:15378"/>
        <dbReference type="ChEBI" id="CHEBI:43474"/>
        <dbReference type="ChEBI" id="CHEBI:57945"/>
        <dbReference type="ChEBI" id="CHEBI:64074"/>
        <dbReference type="ChEBI" id="CHEBI:456215"/>
        <dbReference type="ChEBI" id="CHEBI:456216"/>
        <dbReference type="EC" id="4.2.1.136"/>
    </reaction>
</comment>
<dbReference type="GO" id="GO:0110051">
    <property type="term" value="P:metabolite repair"/>
    <property type="evidence" value="ECO:0007669"/>
    <property type="project" value="TreeGrafter"/>
</dbReference>
<feature type="binding site" evidence="17">
    <location>
        <position position="443"/>
    </location>
    <ligand>
        <name>(6S)-NADPHX</name>
        <dbReference type="ChEBI" id="CHEBI:64076"/>
    </ligand>
</feature>
<dbReference type="GO" id="GO:0046872">
    <property type="term" value="F:metal ion binding"/>
    <property type="evidence" value="ECO:0007669"/>
    <property type="project" value="UniProtKB-UniRule"/>
</dbReference>
<dbReference type="InterPro" id="IPR000631">
    <property type="entry name" value="CARKD"/>
</dbReference>
<evidence type="ECO:0000259" key="21">
    <source>
        <dbReference type="PROSITE" id="PS51385"/>
    </source>
</evidence>
<dbReference type="PROSITE" id="PS51385">
    <property type="entry name" value="YJEF_N"/>
    <property type="match status" value="1"/>
</dbReference>
<dbReference type="Gene3D" id="3.40.1190.20">
    <property type="match status" value="1"/>
</dbReference>
<dbReference type="RefSeq" id="WP_018661088.1">
    <property type="nucleotide sequence ID" value="NZ_HF952018.1"/>
</dbReference>
<accession>R7RND3</accession>
<evidence type="ECO:0000259" key="20">
    <source>
        <dbReference type="PROSITE" id="PS51383"/>
    </source>
</evidence>
<evidence type="ECO:0000256" key="1">
    <source>
        <dbReference type="ARBA" id="ARBA00000013"/>
    </source>
</evidence>
<dbReference type="NCBIfam" id="TIGR00197">
    <property type="entry name" value="yjeF_nterm"/>
    <property type="match status" value="1"/>
</dbReference>
<comment type="function">
    <text evidence="17">Catalyzes the dehydration of the S-form of NAD(P)HX at the expense of ADP, which is converted to AMP. Together with NAD(P)HX epimerase, which catalyzes the epimerization of the S- and R-forms, the enzyme allows the repair of both epimers of NAD(P)HX, a damaged form of NAD(P)H that is a result of enzymatic or heat-dependent hydration.</text>
</comment>
<dbReference type="GO" id="GO:0005524">
    <property type="term" value="F:ATP binding"/>
    <property type="evidence" value="ECO:0007669"/>
    <property type="project" value="UniProtKB-UniRule"/>
</dbReference>
<dbReference type="InterPro" id="IPR004443">
    <property type="entry name" value="YjeF_N_dom"/>
</dbReference>
<dbReference type="EC" id="5.1.99.6" evidence="19"/>
<evidence type="ECO:0000256" key="10">
    <source>
        <dbReference type="ARBA" id="ARBA00023027"/>
    </source>
</evidence>
<dbReference type="InterPro" id="IPR017953">
    <property type="entry name" value="Carbohydrate_kinase_pred_CS"/>
</dbReference>
<dbReference type="SUPFAM" id="SSF64153">
    <property type="entry name" value="YjeF N-terminal domain-like"/>
    <property type="match status" value="1"/>
</dbReference>
<comment type="subunit">
    <text evidence="17">Homotetramer.</text>
</comment>
<dbReference type="eggNOG" id="COG0063">
    <property type="taxonomic scope" value="Bacteria"/>
</dbReference>
<comment type="cofactor">
    <cofactor evidence="17">
        <name>Mg(2+)</name>
        <dbReference type="ChEBI" id="CHEBI:18420"/>
    </cofactor>
</comment>
<comment type="similarity">
    <text evidence="3 19">In the N-terminal section; belongs to the NnrE/AIBP family.</text>
</comment>
<dbReference type="AlphaFoldDB" id="R7RND3"/>
<dbReference type="HAMAP" id="MF_01965">
    <property type="entry name" value="NADHX_dehydratase"/>
    <property type="match status" value="1"/>
</dbReference>
<feature type="binding site" evidence="18">
    <location>
        <begin position="55"/>
        <end position="59"/>
    </location>
    <ligand>
        <name>(6S)-NADPHX</name>
        <dbReference type="ChEBI" id="CHEBI:64076"/>
    </ligand>
</feature>
<dbReference type="GO" id="GO:0052856">
    <property type="term" value="F:NAD(P)HX epimerase activity"/>
    <property type="evidence" value="ECO:0007669"/>
    <property type="project" value="UniProtKB-UniRule"/>
</dbReference>
<feature type="binding site" evidence="17">
    <location>
        <begin position="414"/>
        <end position="418"/>
    </location>
    <ligand>
        <name>AMP</name>
        <dbReference type="ChEBI" id="CHEBI:456215"/>
    </ligand>
</feature>
<keyword evidence="6 17" id="KW-0547">Nucleotide-binding</keyword>
<comment type="cofactor">
    <cofactor evidence="18 19">
        <name>K(+)</name>
        <dbReference type="ChEBI" id="CHEBI:29103"/>
    </cofactor>
    <text evidence="18 19">Binds 1 potassium ion per subunit.</text>
</comment>
<dbReference type="HOGENOM" id="CLU_024853_4_1_9"/>
<evidence type="ECO:0000256" key="14">
    <source>
        <dbReference type="ARBA" id="ARBA00025153"/>
    </source>
</evidence>
<dbReference type="InterPro" id="IPR029056">
    <property type="entry name" value="Ribokinase-like"/>
</dbReference>
<evidence type="ECO:0000256" key="11">
    <source>
        <dbReference type="ARBA" id="ARBA00023235"/>
    </source>
</evidence>
<evidence type="ECO:0000256" key="15">
    <source>
        <dbReference type="ARBA" id="ARBA00048238"/>
    </source>
</evidence>
<feature type="binding site" evidence="18">
    <location>
        <begin position="126"/>
        <end position="132"/>
    </location>
    <ligand>
        <name>(6S)-NADPHX</name>
        <dbReference type="ChEBI" id="CHEBI:64076"/>
    </ligand>
</feature>
<organism evidence="22 23">
    <name type="scientific">Thermobrachium celere DSM 8682</name>
    <dbReference type="NCBI Taxonomy" id="941824"/>
    <lineage>
        <taxon>Bacteria</taxon>
        <taxon>Bacillati</taxon>
        <taxon>Bacillota</taxon>
        <taxon>Clostridia</taxon>
        <taxon>Eubacteriales</taxon>
        <taxon>Clostridiaceae</taxon>
        <taxon>Thermobrachium</taxon>
    </lineage>
</organism>
<comment type="catalytic activity">
    <reaction evidence="1 18 19">
        <text>(6R)-NADHX = (6S)-NADHX</text>
        <dbReference type="Rhea" id="RHEA:32215"/>
        <dbReference type="ChEBI" id="CHEBI:64074"/>
        <dbReference type="ChEBI" id="CHEBI:64075"/>
        <dbReference type="EC" id="5.1.99.6"/>
    </reaction>
</comment>
<evidence type="ECO:0000313" key="23">
    <source>
        <dbReference type="Proteomes" id="UP000014923"/>
    </source>
</evidence>
<keyword evidence="23" id="KW-1185">Reference proteome</keyword>
<feature type="binding site" evidence="18">
    <location>
        <position position="155"/>
    </location>
    <ligand>
        <name>(6S)-NADPHX</name>
        <dbReference type="ChEBI" id="CHEBI:64076"/>
    </ligand>
</feature>
<dbReference type="InterPro" id="IPR036652">
    <property type="entry name" value="YjeF_N_dom_sf"/>
</dbReference>
<evidence type="ECO:0000256" key="19">
    <source>
        <dbReference type="PIRNR" id="PIRNR017184"/>
    </source>
</evidence>
<evidence type="ECO:0000256" key="4">
    <source>
        <dbReference type="ARBA" id="ARBA00009524"/>
    </source>
</evidence>
<keyword evidence="12 17" id="KW-0456">Lyase</keyword>
<dbReference type="InterPro" id="IPR030677">
    <property type="entry name" value="Nnr"/>
</dbReference>
<name>R7RND3_9CLOT</name>
<dbReference type="eggNOG" id="COG0062">
    <property type="taxonomic scope" value="Bacteria"/>
</dbReference>
<keyword evidence="11 18" id="KW-0413">Isomerase</keyword>
<protein>
    <recommendedName>
        <fullName evidence="19">Bifunctional NAD(P)H-hydrate repair enzyme</fullName>
    </recommendedName>
    <alternativeName>
        <fullName evidence="19">Nicotinamide nucleotide repair protein</fullName>
    </alternativeName>
    <domain>
        <recommendedName>
            <fullName evidence="19">ADP-dependent (S)-NAD(P)H-hydrate dehydratase</fullName>
            <ecNumber evidence="19">4.2.1.136</ecNumber>
        </recommendedName>
        <alternativeName>
            <fullName evidence="19">ADP-dependent NAD(P)HX dehydratase</fullName>
        </alternativeName>
    </domain>
    <domain>
        <recommendedName>
            <fullName evidence="19">NAD(P)H-hydrate epimerase</fullName>
            <ecNumber evidence="19">5.1.99.6</ecNumber>
        </recommendedName>
    </domain>
</protein>
<gene>
    <name evidence="18" type="primary">nnrE</name>
    <name evidence="17" type="synonym">nnrD</name>
    <name evidence="22" type="ORF">TCEL_01611</name>
</gene>
<dbReference type="EC" id="4.2.1.136" evidence="19"/>
<dbReference type="Pfam" id="PF01256">
    <property type="entry name" value="Carb_kinase"/>
    <property type="match status" value="1"/>
</dbReference>
<evidence type="ECO:0000256" key="16">
    <source>
        <dbReference type="ARBA" id="ARBA00049209"/>
    </source>
</evidence>
<dbReference type="GO" id="GO:0046496">
    <property type="term" value="P:nicotinamide nucleotide metabolic process"/>
    <property type="evidence" value="ECO:0007669"/>
    <property type="project" value="UniProtKB-UniRule"/>
</dbReference>
<keyword evidence="5 18" id="KW-0479">Metal-binding</keyword>
<dbReference type="PIRSF" id="PIRSF017184">
    <property type="entry name" value="Nnr"/>
    <property type="match status" value="1"/>
</dbReference>
<comment type="caution">
    <text evidence="18">Lacks conserved residue(s) required for the propagation of feature annotation.</text>
</comment>
<dbReference type="PANTHER" id="PTHR12592">
    <property type="entry name" value="ATP-DEPENDENT (S)-NAD(P)H-HYDRATE DEHYDRATASE FAMILY MEMBER"/>
    <property type="match status" value="1"/>
</dbReference>
<feature type="domain" description="YjeF C-terminal" evidence="20">
    <location>
        <begin position="222"/>
        <end position="499"/>
    </location>
</feature>
<sequence length="499" mass="54095">MKVAKAQNMRNIDKRAIEKFKIPGIVLMENAAWAVFKRIKERDAKRITVVCGIGNNGGDGFALSRLLYINGYEVNVYLFGDESKIKGDAKTNYDILLNMGVLIKKRLDELINDIKFSDITVDALFGTGLDRDVEGIFKEVIEIINSHSKYTISVDIPSGINSDNGFKMGCAVISNETVTFGTLKLGLLLNEGREHAGDVFVDNISIPKACIDEEELNITSTYGGYPKHLLKKRHYDVNKGSCGKVAVIGGCYYMSGAVTLAAKSALRTGSGIVTCVVQGSIVDRIASFLPEATYKVCGETDGYITLKNEDVDEIIKNYDAVAIGVGLGKNQNFISTLSYILENLTKPLIIDADGLNLLCNIKEKLNFKKCPIILTPHPGEFSRLTGLSIDYINKNRVEVALKFAKEYECIVLLKGASTVVTDGEMVYINTTGNTGMATGGSGDVLTGIILSLVGQGYSPYDAAVLGAYLHGAAGDWAYKKYGNGLVASDIIEYIGQAML</sequence>
<evidence type="ECO:0000256" key="13">
    <source>
        <dbReference type="ARBA" id="ARBA00023268"/>
    </source>
</evidence>
<dbReference type="PANTHER" id="PTHR12592:SF0">
    <property type="entry name" value="ATP-DEPENDENT (S)-NAD(P)H-HYDRATE DEHYDRATASE"/>
    <property type="match status" value="1"/>
</dbReference>
<keyword evidence="9 18" id="KW-0630">Potassium</keyword>
<evidence type="ECO:0000256" key="2">
    <source>
        <dbReference type="ARBA" id="ARBA00000909"/>
    </source>
</evidence>
<keyword evidence="8 17" id="KW-0521">NADP</keyword>
<comment type="catalytic activity">
    <reaction evidence="2 18 19">
        <text>(6R)-NADPHX = (6S)-NADPHX</text>
        <dbReference type="Rhea" id="RHEA:32227"/>
        <dbReference type="ChEBI" id="CHEBI:64076"/>
        <dbReference type="ChEBI" id="CHEBI:64077"/>
        <dbReference type="EC" id="5.1.99.6"/>
    </reaction>
</comment>
<evidence type="ECO:0000256" key="5">
    <source>
        <dbReference type="ARBA" id="ARBA00022723"/>
    </source>
</evidence>
<evidence type="ECO:0000256" key="9">
    <source>
        <dbReference type="ARBA" id="ARBA00022958"/>
    </source>
</evidence>
<feature type="binding site" evidence="17">
    <location>
        <position position="257"/>
    </location>
    <ligand>
        <name>(6S)-NADPHX</name>
        <dbReference type="ChEBI" id="CHEBI:64076"/>
    </ligand>
</feature>
<comment type="caution">
    <text evidence="22">The sequence shown here is derived from an EMBL/GenBank/DDBJ whole genome shotgun (WGS) entry which is preliminary data.</text>
</comment>
<dbReference type="Gene3D" id="3.40.50.10260">
    <property type="entry name" value="YjeF N-terminal domain"/>
    <property type="match status" value="1"/>
</dbReference>
<dbReference type="PROSITE" id="PS01050">
    <property type="entry name" value="YJEF_C_2"/>
    <property type="match status" value="1"/>
</dbReference>
<feature type="binding site" evidence="17">
    <location>
        <position position="377"/>
    </location>
    <ligand>
        <name>(6S)-NADPHX</name>
        <dbReference type="ChEBI" id="CHEBI:64076"/>
    </ligand>
</feature>
<dbReference type="SUPFAM" id="SSF53613">
    <property type="entry name" value="Ribokinase-like"/>
    <property type="match status" value="1"/>
</dbReference>
<evidence type="ECO:0000313" key="22">
    <source>
        <dbReference type="EMBL" id="CDF57697.1"/>
    </source>
</evidence>
<evidence type="ECO:0000256" key="8">
    <source>
        <dbReference type="ARBA" id="ARBA00022857"/>
    </source>
</evidence>
<keyword evidence="10 17" id="KW-0520">NAD</keyword>
<comment type="similarity">
    <text evidence="17">Belongs to the NnrD/CARKD family.</text>
</comment>